<dbReference type="PROSITE" id="PS50216">
    <property type="entry name" value="DHHC"/>
    <property type="match status" value="1"/>
</dbReference>
<accession>A0AAD7UAU0</accession>
<keyword evidence="8" id="KW-0449">Lipoprotein</keyword>
<evidence type="ECO:0000256" key="6">
    <source>
        <dbReference type="ARBA" id="ARBA00023136"/>
    </source>
</evidence>
<proteinExistence type="inferred from homology"/>
<dbReference type="GO" id="GO:0006612">
    <property type="term" value="P:protein targeting to membrane"/>
    <property type="evidence" value="ECO:0007669"/>
    <property type="project" value="TreeGrafter"/>
</dbReference>
<dbReference type="Pfam" id="PF01529">
    <property type="entry name" value="DHHC"/>
    <property type="match status" value="1"/>
</dbReference>
<evidence type="ECO:0000256" key="2">
    <source>
        <dbReference type="ARBA" id="ARBA00008574"/>
    </source>
</evidence>
<organism evidence="12 13">
    <name type="scientific">Chrysophaeum taylorii</name>
    <dbReference type="NCBI Taxonomy" id="2483200"/>
    <lineage>
        <taxon>Eukaryota</taxon>
        <taxon>Sar</taxon>
        <taxon>Stramenopiles</taxon>
        <taxon>Ochrophyta</taxon>
        <taxon>Pelagophyceae</taxon>
        <taxon>Pelagomonadales</taxon>
        <taxon>Pelagomonadaceae</taxon>
        <taxon>Chrysophaeum</taxon>
    </lineage>
</organism>
<evidence type="ECO:0000256" key="3">
    <source>
        <dbReference type="ARBA" id="ARBA00022679"/>
    </source>
</evidence>
<gene>
    <name evidence="12" type="ORF">CTAYLR_003216</name>
</gene>
<protein>
    <recommendedName>
        <fullName evidence="10">Palmitoyltransferase</fullName>
        <ecNumber evidence="10">2.3.1.225</ecNumber>
    </recommendedName>
</protein>
<comment type="caution">
    <text evidence="12">The sequence shown here is derived from an EMBL/GenBank/DDBJ whole genome shotgun (WGS) entry which is preliminary data.</text>
</comment>
<keyword evidence="6 10" id="KW-0472">Membrane</keyword>
<feature type="transmembrane region" description="Helical" evidence="10">
    <location>
        <begin position="233"/>
        <end position="256"/>
    </location>
</feature>
<evidence type="ECO:0000313" key="13">
    <source>
        <dbReference type="Proteomes" id="UP001230188"/>
    </source>
</evidence>
<evidence type="ECO:0000259" key="11">
    <source>
        <dbReference type="Pfam" id="PF01529"/>
    </source>
</evidence>
<name>A0AAD7UAU0_9STRA</name>
<evidence type="ECO:0000256" key="9">
    <source>
        <dbReference type="ARBA" id="ARBA00023315"/>
    </source>
</evidence>
<dbReference type="InterPro" id="IPR001594">
    <property type="entry name" value="Palmitoyltrfase_DHHC"/>
</dbReference>
<keyword evidence="7" id="KW-0564">Palmitate</keyword>
<feature type="transmembrane region" description="Helical" evidence="10">
    <location>
        <begin position="194"/>
        <end position="213"/>
    </location>
</feature>
<dbReference type="PANTHER" id="PTHR22883:SF301">
    <property type="entry name" value="PALMITOYLTRANSFERASE ZDHHC12"/>
    <property type="match status" value="1"/>
</dbReference>
<dbReference type="GO" id="GO:0005794">
    <property type="term" value="C:Golgi apparatus"/>
    <property type="evidence" value="ECO:0007669"/>
    <property type="project" value="TreeGrafter"/>
</dbReference>
<evidence type="ECO:0000256" key="8">
    <source>
        <dbReference type="ARBA" id="ARBA00023288"/>
    </source>
</evidence>
<comment type="subcellular location">
    <subcellularLocation>
        <location evidence="1">Endomembrane system</location>
        <topology evidence="1">Multi-pass membrane protein</topology>
    </subcellularLocation>
</comment>
<keyword evidence="9 10" id="KW-0012">Acyltransferase</keyword>
<evidence type="ECO:0000313" key="12">
    <source>
        <dbReference type="EMBL" id="KAJ8601188.1"/>
    </source>
</evidence>
<feature type="transmembrane region" description="Helical" evidence="10">
    <location>
        <begin position="52"/>
        <end position="70"/>
    </location>
</feature>
<dbReference type="GO" id="GO:0005783">
    <property type="term" value="C:endoplasmic reticulum"/>
    <property type="evidence" value="ECO:0007669"/>
    <property type="project" value="TreeGrafter"/>
</dbReference>
<dbReference type="InterPro" id="IPR039859">
    <property type="entry name" value="PFA4/ZDH16/20/ERF2-like"/>
</dbReference>
<keyword evidence="13" id="KW-1185">Reference proteome</keyword>
<dbReference type="EC" id="2.3.1.225" evidence="10"/>
<keyword evidence="3 10" id="KW-0808">Transferase</keyword>
<evidence type="ECO:0000256" key="1">
    <source>
        <dbReference type="ARBA" id="ARBA00004127"/>
    </source>
</evidence>
<evidence type="ECO:0000256" key="4">
    <source>
        <dbReference type="ARBA" id="ARBA00022692"/>
    </source>
</evidence>
<keyword evidence="5 10" id="KW-1133">Transmembrane helix</keyword>
<evidence type="ECO:0000256" key="10">
    <source>
        <dbReference type="RuleBase" id="RU079119"/>
    </source>
</evidence>
<keyword evidence="4 10" id="KW-0812">Transmembrane</keyword>
<evidence type="ECO:0000256" key="7">
    <source>
        <dbReference type="ARBA" id="ARBA00023139"/>
    </source>
</evidence>
<feature type="domain" description="Palmitoyltransferase DHHC" evidence="11">
    <location>
        <begin position="156"/>
        <end position="266"/>
    </location>
</feature>
<comment type="similarity">
    <text evidence="2 10">Belongs to the DHHC palmitoyltransferase family.</text>
</comment>
<comment type="domain">
    <text evidence="10">The DHHC domain is required for palmitoyltransferase activity.</text>
</comment>
<reference evidence="12" key="1">
    <citation type="submission" date="2023-01" db="EMBL/GenBank/DDBJ databases">
        <title>Metagenome sequencing of chrysophaentin producing Chrysophaeum taylorii.</title>
        <authorList>
            <person name="Davison J."/>
            <person name="Bewley C."/>
        </authorList>
    </citation>
    <scope>NUCLEOTIDE SEQUENCE</scope>
    <source>
        <strain evidence="12">NIES-1699</strain>
    </source>
</reference>
<comment type="catalytic activity">
    <reaction evidence="10">
        <text>L-cysteinyl-[protein] + hexadecanoyl-CoA = S-hexadecanoyl-L-cysteinyl-[protein] + CoA</text>
        <dbReference type="Rhea" id="RHEA:36683"/>
        <dbReference type="Rhea" id="RHEA-COMP:10131"/>
        <dbReference type="Rhea" id="RHEA-COMP:11032"/>
        <dbReference type="ChEBI" id="CHEBI:29950"/>
        <dbReference type="ChEBI" id="CHEBI:57287"/>
        <dbReference type="ChEBI" id="CHEBI:57379"/>
        <dbReference type="ChEBI" id="CHEBI:74151"/>
        <dbReference type="EC" id="2.3.1.225"/>
    </reaction>
</comment>
<dbReference type="EMBL" id="JAQMWT010000443">
    <property type="protein sequence ID" value="KAJ8601188.1"/>
    <property type="molecule type" value="Genomic_DNA"/>
</dbReference>
<dbReference type="Proteomes" id="UP001230188">
    <property type="component" value="Unassembled WGS sequence"/>
</dbReference>
<evidence type="ECO:0000256" key="5">
    <source>
        <dbReference type="ARBA" id="ARBA00022989"/>
    </source>
</evidence>
<dbReference type="GO" id="GO:0019706">
    <property type="term" value="F:protein-cysteine S-palmitoyltransferase activity"/>
    <property type="evidence" value="ECO:0007669"/>
    <property type="project" value="UniProtKB-EC"/>
</dbReference>
<sequence>MSAFDGGIELEDIAIDARERDRAMNAIGYDGYDIDVSDEPLLAASGSRWAKVVAIACYAGTNVGIVWLVTDVLPHAPKRDKASRLAFATILSLLCYLMVQFSDPGYVPPPGRDSPPALSDYEARREAAAAATAAFSAQRSDRDAFSTLLPWPPWPPMRAAYCRVVKRWMRVFYTYDHYCPLVSAPIGERNRFRFWLFLLAQTLSLGQAAVLAAREESVRWNDIFDGVETALVVGLALWLVFIAVAIFFLFHTFLALTNITSHEFLRASTLDYLHNTEDFDLPFSRGLCGNIRTFIFQARTVELLSSKLSFTQDGLVAALCCRKWKPIPWVRSIFIDRDSEDWWNHPWQNRFWSCC</sequence>
<dbReference type="PANTHER" id="PTHR22883">
    <property type="entry name" value="ZINC FINGER DHHC DOMAIN CONTAINING PROTEIN"/>
    <property type="match status" value="1"/>
</dbReference>
<dbReference type="AlphaFoldDB" id="A0AAD7UAU0"/>